<dbReference type="GO" id="GO:0043531">
    <property type="term" value="F:ADP binding"/>
    <property type="evidence" value="ECO:0007669"/>
    <property type="project" value="InterPro"/>
</dbReference>
<feature type="region of interest" description="Disordered" evidence="6">
    <location>
        <begin position="1261"/>
        <end position="1302"/>
    </location>
</feature>
<organism evidence="9 10">
    <name type="scientific">Trifolium subterraneum</name>
    <name type="common">Subterranean clover</name>
    <dbReference type="NCBI Taxonomy" id="3900"/>
    <lineage>
        <taxon>Eukaryota</taxon>
        <taxon>Viridiplantae</taxon>
        <taxon>Streptophyta</taxon>
        <taxon>Embryophyta</taxon>
        <taxon>Tracheophyta</taxon>
        <taxon>Spermatophyta</taxon>
        <taxon>Magnoliopsida</taxon>
        <taxon>eudicotyledons</taxon>
        <taxon>Gunneridae</taxon>
        <taxon>Pentapetalae</taxon>
        <taxon>rosids</taxon>
        <taxon>fabids</taxon>
        <taxon>Fabales</taxon>
        <taxon>Fabaceae</taxon>
        <taxon>Papilionoideae</taxon>
        <taxon>50 kb inversion clade</taxon>
        <taxon>NPAAA clade</taxon>
        <taxon>Hologalegina</taxon>
        <taxon>IRL clade</taxon>
        <taxon>Trifolieae</taxon>
        <taxon>Trifolium</taxon>
    </lineage>
</organism>
<dbReference type="Pfam" id="PF23247">
    <property type="entry name" value="LRR_RPS2"/>
    <property type="match status" value="2"/>
</dbReference>
<dbReference type="InterPro" id="IPR032675">
    <property type="entry name" value="LRR_dom_sf"/>
</dbReference>
<dbReference type="GO" id="GO:0006952">
    <property type="term" value="P:defense response"/>
    <property type="evidence" value="ECO:0007669"/>
    <property type="project" value="UniProtKB-KW"/>
</dbReference>
<keyword evidence="2" id="KW-0547">Nucleotide-binding</keyword>
<dbReference type="InterPro" id="IPR002182">
    <property type="entry name" value="NB-ARC"/>
</dbReference>
<dbReference type="InterPro" id="IPR027417">
    <property type="entry name" value="P-loop_NTPase"/>
</dbReference>
<proteinExistence type="inferred from homology"/>
<protein>
    <submittedName>
        <fullName evidence="9">Uncharacterized protein</fullName>
    </submittedName>
</protein>
<dbReference type="GO" id="GO:0005524">
    <property type="term" value="F:ATP binding"/>
    <property type="evidence" value="ECO:0007669"/>
    <property type="project" value="UniProtKB-KW"/>
</dbReference>
<dbReference type="Gene3D" id="1.10.8.430">
    <property type="entry name" value="Helical domain of apoptotic protease-activating factors"/>
    <property type="match status" value="1"/>
</dbReference>
<name>A0A2Z6LM41_TRISU</name>
<dbReference type="InterPro" id="IPR050905">
    <property type="entry name" value="Plant_NBS-LRR"/>
</dbReference>
<evidence type="ECO:0000256" key="2">
    <source>
        <dbReference type="ARBA" id="ARBA00022741"/>
    </source>
</evidence>
<keyword evidence="4" id="KW-0067">ATP-binding</keyword>
<dbReference type="EMBL" id="DF973188">
    <property type="protein sequence ID" value="GAU18674.1"/>
    <property type="molecule type" value="Genomic_DNA"/>
</dbReference>
<dbReference type="SUPFAM" id="SSF52540">
    <property type="entry name" value="P-loop containing nucleoside triphosphate hydrolases"/>
    <property type="match status" value="1"/>
</dbReference>
<dbReference type="PANTHER" id="PTHR33463:SF105">
    <property type="entry name" value="AND NB-ARC DOMAIN DISEASE RESISTANCE PROTEIN, PUTATIVE-RELATED"/>
    <property type="match status" value="1"/>
</dbReference>
<evidence type="ECO:0000256" key="4">
    <source>
        <dbReference type="ARBA" id="ARBA00022840"/>
    </source>
</evidence>
<dbReference type="PRINTS" id="PR00364">
    <property type="entry name" value="DISEASERSIST"/>
</dbReference>
<feature type="coiled-coil region" evidence="5">
    <location>
        <begin position="1580"/>
        <end position="1614"/>
    </location>
</feature>
<gene>
    <name evidence="9" type="ORF">TSUD_125070</name>
</gene>
<evidence type="ECO:0000256" key="3">
    <source>
        <dbReference type="ARBA" id="ARBA00022821"/>
    </source>
</evidence>
<dbReference type="Pfam" id="PF00931">
    <property type="entry name" value="NB-ARC"/>
    <property type="match status" value="1"/>
</dbReference>
<comment type="similarity">
    <text evidence="1">Belongs to the disease resistance NB-LRR family.</text>
</comment>
<dbReference type="InterPro" id="IPR057135">
    <property type="entry name" value="At4g27190-like_LRR"/>
</dbReference>
<feature type="domain" description="Disease resistance protein At4g27190-like leucine-rich repeats" evidence="8">
    <location>
        <begin position="1146"/>
        <end position="1226"/>
    </location>
</feature>
<reference evidence="10" key="1">
    <citation type="journal article" date="2017" name="Front. Plant Sci.">
        <title>Climate Clever Clovers: New Paradigm to Reduce the Environmental Footprint of Ruminants by Breeding Low Methanogenic Forages Utilizing Haplotype Variation.</title>
        <authorList>
            <person name="Kaur P."/>
            <person name="Appels R."/>
            <person name="Bayer P.E."/>
            <person name="Keeble-Gagnere G."/>
            <person name="Wang J."/>
            <person name="Hirakawa H."/>
            <person name="Shirasawa K."/>
            <person name="Vercoe P."/>
            <person name="Stefanova K."/>
            <person name="Durmic Z."/>
            <person name="Nichols P."/>
            <person name="Revell C."/>
            <person name="Isobe S.N."/>
            <person name="Edwards D."/>
            <person name="Erskine W."/>
        </authorList>
    </citation>
    <scope>NUCLEOTIDE SEQUENCE [LARGE SCALE GENOMIC DNA]</scope>
    <source>
        <strain evidence="10">cv. Daliak</strain>
    </source>
</reference>
<dbReference type="PANTHER" id="PTHR33463">
    <property type="entry name" value="NB-ARC DOMAIN-CONTAINING PROTEIN-RELATED"/>
    <property type="match status" value="1"/>
</dbReference>
<keyword evidence="5" id="KW-0175">Coiled coil</keyword>
<evidence type="ECO:0000256" key="6">
    <source>
        <dbReference type="SAM" id="MobiDB-lite"/>
    </source>
</evidence>
<evidence type="ECO:0000259" key="8">
    <source>
        <dbReference type="Pfam" id="PF23247"/>
    </source>
</evidence>
<evidence type="ECO:0000259" key="7">
    <source>
        <dbReference type="Pfam" id="PF00931"/>
    </source>
</evidence>
<feature type="domain" description="Disease resistance protein At4g27190-like leucine-rich repeats" evidence="8">
    <location>
        <begin position="1026"/>
        <end position="1102"/>
    </location>
</feature>
<sequence>MIDHLEGDPPLNLKMECSKDAAILNAVVERDMIFDFLAGLNVEFDPIRVQILGKEEVLTLTKFFYTVRSEETRRHAMLCQHPPDVQHSLPAMDHNHLQTYSIEYCKKPWHNKSMCFYLHGKEHVLRRRGGSRNMQQNQGHIAKEKLTCPLSVRMMWIIYNLFLLPLMASSWCDLVKQYVERLINRTINEARHVFCFTCIVNEFEEERARLETEWRTMRQRVKVAIARDKDVNAAVAFWEGEVDNFIQLDIKTKETCFFGFCPDCVWRYKKGKELATRMKDIEQLIGEVTKFGNIELPRLLPDIERYSFQRYISFESRESTYQELLDALIDDNNYITGLHGMGGIGKTTLAKEVSKEIKQSRRFSLVIDTTVSYTPDIKKIQNDIAGPLGMKLENCSESDRTKKLCSRLTNGDKILLIMDDVWDQNSLNLFDAIGIPNRDICEGCRVLITTSCKRTLYNIDCDKIIELDLLTEEDAWVMFQKLAGISNSSSKGVIGKAREIAKECKQLPLAIAFIATSCKGHRDRILEWDVTLKSLKSRVSMHDVDDDMVQIYRSLKFHYHFLTRIIIGVGLLGHNYGSYDDARNRVFRAKEKLLDSYLLFEVGEKHVKMHDLVRAMAQWIANNEIQRVNLSKTNQKLFVERETNIKHLSCEGKDMDLFSCKFEGSNLETLIVKVDRDEDHKCMEIPNSFFENIVKLRVLYFLGNDKRPLSLPHSMHSLKNVRSILVDSVDLGDISILGNLQSLETLDLVQCTINEFPREITKLEKLTLLKLKYCEIKRNNPFEVIERCSSLEELYFIDSFNGSCQEINFPMLQIYHIRKGSAVMDDSLSKYVVFPSNDDACCLSNAKLFKYCMQTAEVLQLNRIKGEWRNLMPEIVPIDQGMVDLVELRLSCISQLQCLIDTIGSQVPTVLSKLVVLKLNRMENLKELFKGTLSLDSMKNLEKLSINDCKQLQSIFKCKLNLCNLKTIKLESCPMLVSLYQLLTSRNLVVLETLKIGHCEKLKNIIADERREEESIEEIDDSGNNKCLDSMLQKLKVLEIEGCPLLESIFPFLFVQDLPVLETIKIRRCDGLKYIFGRYQDVKFSSLKQFELSQLPNFIDMFGKSTNHPTSYLSEKGSSTSKAQLQLVDGNYSESNSHSLNNKCVGSMFPKLEVLDIERCPLLECIFPFLFVQDLPVLETIKIRRCDELKYIFAQYQHLEFSSLRQLELCQLPNFIDMFRKSNHPISLYEKGSSSSTFSSDSKAQLQLDLDTTTTTIPLVDGGYSGGGQHRSSATGAPPVGRRKIPCSGGTPPAPELRREPPLTAGQTTMNIIDFGDYDSGGSNNLCNVFPKMKELYIEDCPKMEYIFGQYTDDHQNQVEIQLHLLELNCLNLCNLPSLVAMCPKHYRIRFPPSAKLELNKCPEAAKKSISHVIKEDGAGQIVIAESVTPQHIKGETWQEPKKTNDVQGDPSHNVEYLTSSILFTRELEQLVSKKHLNYENLSLLTDFLVKHPSFHLKDTSVSNRYKGCAYNLLAELLKFLQTHSVLDVLGSCHTEFVELLQDARSFGFDKDWLDDVERRALLPDIKVYQDTLQKVLDSRQQVTKDVEVLRSKIEGLKHQLTSSEAVLKNITQQDVTISAPIGY</sequence>
<evidence type="ECO:0000313" key="10">
    <source>
        <dbReference type="Proteomes" id="UP000242715"/>
    </source>
</evidence>
<keyword evidence="3" id="KW-0611">Plant defense</keyword>
<dbReference type="SUPFAM" id="SSF52058">
    <property type="entry name" value="L domain-like"/>
    <property type="match status" value="1"/>
</dbReference>
<dbReference type="OrthoDB" id="1430455at2759"/>
<evidence type="ECO:0000256" key="5">
    <source>
        <dbReference type="SAM" id="Coils"/>
    </source>
</evidence>
<dbReference type="InterPro" id="IPR042197">
    <property type="entry name" value="Apaf_helical"/>
</dbReference>
<evidence type="ECO:0000313" key="9">
    <source>
        <dbReference type="EMBL" id="GAU18674.1"/>
    </source>
</evidence>
<keyword evidence="10" id="KW-1185">Reference proteome</keyword>
<evidence type="ECO:0000256" key="1">
    <source>
        <dbReference type="ARBA" id="ARBA00008894"/>
    </source>
</evidence>
<feature type="domain" description="NB-ARC" evidence="7">
    <location>
        <begin position="318"/>
        <end position="484"/>
    </location>
</feature>
<dbReference type="Proteomes" id="UP000242715">
    <property type="component" value="Unassembled WGS sequence"/>
</dbReference>
<accession>A0A2Z6LM41</accession>
<dbReference type="Gene3D" id="3.40.50.300">
    <property type="entry name" value="P-loop containing nucleotide triphosphate hydrolases"/>
    <property type="match status" value="1"/>
</dbReference>
<dbReference type="Gene3D" id="3.80.10.10">
    <property type="entry name" value="Ribonuclease Inhibitor"/>
    <property type="match status" value="4"/>
</dbReference>